<organism evidence="1 2">
    <name type="scientific">Pectobacterium fontis</name>
    <dbReference type="NCBI Taxonomy" id="2558042"/>
    <lineage>
        <taxon>Bacteria</taxon>
        <taxon>Pseudomonadati</taxon>
        <taxon>Pseudomonadota</taxon>
        <taxon>Gammaproteobacteria</taxon>
        <taxon>Enterobacterales</taxon>
        <taxon>Pectobacteriaceae</taxon>
        <taxon>Pectobacterium</taxon>
    </lineage>
</organism>
<reference evidence="1 2" key="1">
    <citation type="submission" date="2014-10" db="EMBL/GenBank/DDBJ databases">
        <title>Genome sequence of Pectobacterium carotovorum M022.</title>
        <authorList>
            <person name="Chan K.-G."/>
            <person name="Tan W.-S."/>
        </authorList>
    </citation>
    <scope>NUCLEOTIDE SEQUENCE [LARGE SCALE GENOMIC DNA]</scope>
    <source>
        <strain evidence="1 2">M022</strain>
    </source>
</reference>
<evidence type="ECO:0000313" key="2">
    <source>
        <dbReference type="Proteomes" id="UP000053038"/>
    </source>
</evidence>
<sequence>MNGIKYIANIFNKEHPLFTAVKIVAGAVPGGDVNTLYRDAREEASASLSGDMLPHREFPVG</sequence>
<accession>A0A7V8L624</accession>
<comment type="caution">
    <text evidence="1">The sequence shown here is derived from an EMBL/GenBank/DDBJ whole genome shotgun (WGS) entry which is preliminary data.</text>
</comment>
<gene>
    <name evidence="1" type="ORF">OI69_05520</name>
</gene>
<name>A0A7V8L624_9GAMM</name>
<proteinExistence type="predicted"/>
<evidence type="ECO:0000313" key="1">
    <source>
        <dbReference type="EMBL" id="KHN53694.1"/>
    </source>
</evidence>
<keyword evidence="2" id="KW-1185">Reference proteome</keyword>
<dbReference type="EMBL" id="JSXC01000016">
    <property type="protein sequence ID" value="KHN53694.1"/>
    <property type="molecule type" value="Genomic_DNA"/>
</dbReference>
<protein>
    <submittedName>
        <fullName evidence="1">Uncharacterized protein</fullName>
    </submittedName>
</protein>
<dbReference type="Proteomes" id="UP000053038">
    <property type="component" value="Unassembled WGS sequence"/>
</dbReference>
<dbReference type="AlphaFoldDB" id="A0A7V8L624"/>